<gene>
    <name evidence="7" type="ORF">LZ11_00239</name>
</gene>
<keyword evidence="8" id="KW-1185">Reference proteome</keyword>
<accession>A0A5S5AY18</accession>
<dbReference type="PANTHER" id="PTHR30483">
    <property type="entry name" value="LEUCINE-SPECIFIC-BINDING PROTEIN"/>
    <property type="match status" value="1"/>
</dbReference>
<evidence type="ECO:0000256" key="2">
    <source>
        <dbReference type="ARBA" id="ARBA00022448"/>
    </source>
</evidence>
<comment type="similarity">
    <text evidence="1">Belongs to the leucine-binding protein family.</text>
</comment>
<protein>
    <submittedName>
        <fullName evidence="7">Amino acid/amide ABC transporter substrate-binding protein, HAAT family (TC 3.A.1.4.-)</fullName>
    </submittedName>
</protein>
<dbReference type="Gene3D" id="3.40.50.2300">
    <property type="match status" value="2"/>
</dbReference>
<dbReference type="RefSeq" id="WP_222927136.1">
    <property type="nucleotide sequence ID" value="NZ_VNHO01000002.1"/>
</dbReference>
<dbReference type="InterPro" id="IPR028082">
    <property type="entry name" value="Peripla_BP_I"/>
</dbReference>
<dbReference type="InterPro" id="IPR000709">
    <property type="entry name" value="Leu_Ile_Val-bd"/>
</dbReference>
<keyword evidence="2" id="KW-0813">Transport</keyword>
<dbReference type="EMBL" id="VNHO01000002">
    <property type="protein sequence ID" value="TYP58784.1"/>
    <property type="molecule type" value="Genomic_DNA"/>
</dbReference>
<feature type="domain" description="Leucine-binding protein" evidence="6">
    <location>
        <begin position="43"/>
        <end position="388"/>
    </location>
</feature>
<evidence type="ECO:0000256" key="5">
    <source>
        <dbReference type="SAM" id="SignalP"/>
    </source>
</evidence>
<dbReference type="Proteomes" id="UP000322294">
    <property type="component" value="Unassembled WGS sequence"/>
</dbReference>
<dbReference type="CDD" id="cd06347">
    <property type="entry name" value="PBP1_ABC_LivK_ligand_binding-like"/>
    <property type="match status" value="1"/>
</dbReference>
<reference evidence="7 8" key="1">
    <citation type="submission" date="2019-07" db="EMBL/GenBank/DDBJ databases">
        <title>Genomic Encyclopedia of Type Strains, Phase I: the one thousand microbial genomes (KMG-I) project.</title>
        <authorList>
            <person name="Kyrpides N."/>
        </authorList>
    </citation>
    <scope>NUCLEOTIDE SEQUENCE [LARGE SCALE GENOMIC DNA]</scope>
    <source>
        <strain evidence="7 8">DSM 16647</strain>
    </source>
</reference>
<dbReference type="SUPFAM" id="SSF53822">
    <property type="entry name" value="Periplasmic binding protein-like I"/>
    <property type="match status" value="1"/>
</dbReference>
<dbReference type="PROSITE" id="PS51257">
    <property type="entry name" value="PROKAR_LIPOPROTEIN"/>
    <property type="match status" value="1"/>
</dbReference>
<keyword evidence="3 5" id="KW-0732">Signal</keyword>
<proteinExistence type="inferred from homology"/>
<dbReference type="GO" id="GO:0006865">
    <property type="term" value="P:amino acid transport"/>
    <property type="evidence" value="ECO:0007669"/>
    <property type="project" value="UniProtKB-KW"/>
</dbReference>
<sequence>MNKKKFRAFFVILLVAVLTLTACSEPLQQSDNGNGSEKNGVEPIKIGNTVALTGDVSIWGQSCEKALRLEVDKINAAGGINGRPIKLISYDNRGDSIEAVNVAKRLIEQDKVVAIIGPAMSGLAIAMSSVAEENKIPFIATQATNPQVTVPQEGKVRKYAFRTCFIDPFQGKVLAQFAYHRLNARKAAILYNVGDDYSAWLAKYFEDEFKKLGGNITNKEAFRSGELDYRAMLGKIKQNNPDVIFLPNTQKEAALAAKQARDLGIKSILMGGDACGTPDIVTLGGSAVEGFYLVNHASMDDPDIQDFVKEYKQKYGEEPVLPEPVLAVDALYLLVDAIKRAGTTEGSALAEALENTANLKVLTGTLTIDPKTHDPLNKPAIIQQIKNGEFVFVEKFVTN</sequence>
<dbReference type="Pfam" id="PF13458">
    <property type="entry name" value="Peripla_BP_6"/>
    <property type="match status" value="1"/>
</dbReference>
<feature type="signal peptide" evidence="5">
    <location>
        <begin position="1"/>
        <end position="24"/>
    </location>
</feature>
<comment type="caution">
    <text evidence="7">The sequence shown here is derived from an EMBL/GenBank/DDBJ whole genome shotgun (WGS) entry which is preliminary data.</text>
</comment>
<dbReference type="PRINTS" id="PR00337">
    <property type="entry name" value="LEUILEVALBP"/>
</dbReference>
<evidence type="ECO:0000256" key="3">
    <source>
        <dbReference type="ARBA" id="ARBA00022729"/>
    </source>
</evidence>
<dbReference type="InterPro" id="IPR028081">
    <property type="entry name" value="Leu-bd"/>
</dbReference>
<feature type="chain" id="PRO_5024391341" evidence="5">
    <location>
        <begin position="25"/>
        <end position="399"/>
    </location>
</feature>
<evidence type="ECO:0000313" key="7">
    <source>
        <dbReference type="EMBL" id="TYP58784.1"/>
    </source>
</evidence>
<dbReference type="InterPro" id="IPR051010">
    <property type="entry name" value="BCAA_transport"/>
</dbReference>
<dbReference type="AlphaFoldDB" id="A0A5S5AY18"/>
<evidence type="ECO:0000259" key="6">
    <source>
        <dbReference type="Pfam" id="PF13458"/>
    </source>
</evidence>
<keyword evidence="4" id="KW-0029">Amino-acid transport</keyword>
<evidence type="ECO:0000313" key="8">
    <source>
        <dbReference type="Proteomes" id="UP000322294"/>
    </source>
</evidence>
<evidence type="ECO:0000256" key="1">
    <source>
        <dbReference type="ARBA" id="ARBA00010062"/>
    </source>
</evidence>
<dbReference type="PANTHER" id="PTHR30483:SF6">
    <property type="entry name" value="PERIPLASMIC BINDING PROTEIN OF ABC TRANSPORTER FOR NATURAL AMINO ACIDS"/>
    <property type="match status" value="1"/>
</dbReference>
<organism evidence="7 8">
    <name type="scientific">Thermosediminibacter litoriperuensis</name>
    <dbReference type="NCBI Taxonomy" id="291989"/>
    <lineage>
        <taxon>Bacteria</taxon>
        <taxon>Bacillati</taxon>
        <taxon>Bacillota</taxon>
        <taxon>Clostridia</taxon>
        <taxon>Thermosediminibacterales</taxon>
        <taxon>Thermosediminibacteraceae</taxon>
        <taxon>Thermosediminibacter</taxon>
    </lineage>
</organism>
<name>A0A5S5AY18_9FIRM</name>
<evidence type="ECO:0000256" key="4">
    <source>
        <dbReference type="ARBA" id="ARBA00022970"/>
    </source>
</evidence>